<dbReference type="FunFam" id="1.20.1280.70:FF:000001">
    <property type="entry name" value="Exodeoxyribonuclease I"/>
    <property type="match status" value="1"/>
</dbReference>
<keyword evidence="20" id="KW-1185">Reference proteome</keyword>
<dbReference type="AlphaFoldDB" id="C5WD02"/>
<evidence type="ECO:0000256" key="12">
    <source>
        <dbReference type="ARBA" id="ARBA00046035"/>
    </source>
</evidence>
<evidence type="ECO:0000256" key="7">
    <source>
        <dbReference type="ARBA" id="ARBA00022801"/>
    </source>
</evidence>
<dbReference type="InterPro" id="IPR034747">
    <property type="entry name" value="EXOI_SH3"/>
</dbReference>
<feature type="binding site" evidence="16">
    <location>
        <position position="21"/>
    </location>
    <ligand>
        <name>Mg(2+)</name>
        <dbReference type="ChEBI" id="CHEBI:18420"/>
        <label>2</label>
    </ligand>
</feature>
<keyword evidence="4 14" id="KW-0540">Nuclease</keyword>
<comment type="catalytic activity">
    <reaction evidence="1 14">
        <text>Exonucleolytic cleavage in the 3'- to 5'-direction to yield nucleoside 5'-phosphates.</text>
        <dbReference type="EC" id="3.1.11.1"/>
    </reaction>
</comment>
<dbReference type="KEGG" id="icp:ICMP_355"/>
<keyword evidence="10" id="KW-0238">DNA-binding</keyword>
<dbReference type="PROSITE" id="PS51784">
    <property type="entry name" value="EXOI_SH3"/>
    <property type="match status" value="1"/>
</dbReference>
<name>C5WD02_9ENTR</name>
<evidence type="ECO:0000256" key="14">
    <source>
        <dbReference type="PIRNR" id="PIRNR000977"/>
    </source>
</evidence>
<dbReference type="STRING" id="476281.ICMP_355"/>
<evidence type="ECO:0000259" key="18">
    <source>
        <dbReference type="PROSITE" id="PS51785"/>
    </source>
</evidence>
<feature type="binding site" evidence="16">
    <location>
        <position position="190"/>
    </location>
    <ligand>
        <name>Mg(2+)</name>
        <dbReference type="ChEBI" id="CHEBI:18420"/>
        <label>2</label>
    </ligand>
</feature>
<dbReference type="Pfam" id="PF08411">
    <property type="entry name" value="ExoI_SH3"/>
    <property type="match status" value="1"/>
</dbReference>
<evidence type="ECO:0000256" key="2">
    <source>
        <dbReference type="ARBA" id="ARBA00012108"/>
    </source>
</evidence>
<evidence type="ECO:0000313" key="19">
    <source>
        <dbReference type="EMBL" id="BAH83208.1"/>
    </source>
</evidence>
<dbReference type="SMART" id="SM00479">
    <property type="entry name" value="EXOIII"/>
    <property type="match status" value="1"/>
</dbReference>
<dbReference type="InterPro" id="IPR012337">
    <property type="entry name" value="RNaseH-like_sf"/>
</dbReference>
<dbReference type="EC" id="3.1.11.1" evidence="2 14"/>
<evidence type="ECO:0000256" key="3">
    <source>
        <dbReference type="ARBA" id="ARBA00019900"/>
    </source>
</evidence>
<dbReference type="GO" id="GO:0006281">
    <property type="term" value="P:DNA repair"/>
    <property type="evidence" value="ECO:0007669"/>
    <property type="project" value="UniProtKB-KW"/>
</dbReference>
<evidence type="ECO:0000256" key="1">
    <source>
        <dbReference type="ARBA" id="ARBA00000563"/>
    </source>
</evidence>
<dbReference type="EMBL" id="AP010872">
    <property type="protein sequence ID" value="BAH83208.1"/>
    <property type="molecule type" value="Genomic_DNA"/>
</dbReference>
<evidence type="ECO:0000313" key="20">
    <source>
        <dbReference type="Proteomes" id="UP000061704"/>
    </source>
</evidence>
<dbReference type="Gene3D" id="1.10.287.1240">
    <property type="match status" value="1"/>
</dbReference>
<dbReference type="GO" id="GO:0003677">
    <property type="term" value="F:DNA binding"/>
    <property type="evidence" value="ECO:0007669"/>
    <property type="project" value="UniProtKB-KW"/>
</dbReference>
<dbReference type="Gene3D" id="3.30.1520.20">
    <property type="entry name" value="Exonuclease ExoI, domain 2"/>
    <property type="match status" value="1"/>
</dbReference>
<dbReference type="GO" id="GO:0046872">
    <property type="term" value="F:metal ion binding"/>
    <property type="evidence" value="ECO:0007669"/>
    <property type="project" value="UniProtKB-KW"/>
</dbReference>
<feature type="binding site" evidence="15">
    <location>
        <position position="169"/>
    </location>
    <ligand>
        <name>substrate</name>
    </ligand>
</feature>
<dbReference type="PROSITE" id="PS51785">
    <property type="entry name" value="EXOI_C"/>
    <property type="match status" value="1"/>
</dbReference>
<evidence type="ECO:0000256" key="9">
    <source>
        <dbReference type="ARBA" id="ARBA00022842"/>
    </source>
</evidence>
<keyword evidence="6 14" id="KW-0227">DNA damage</keyword>
<dbReference type="PIRSF" id="PIRSF000977">
    <property type="entry name" value="Exodeoxyribonuclease_I"/>
    <property type="match status" value="1"/>
</dbReference>
<dbReference type="InterPro" id="IPR013520">
    <property type="entry name" value="Ribonucl_H"/>
</dbReference>
<evidence type="ECO:0000256" key="13">
    <source>
        <dbReference type="ARBA" id="ARBA00046792"/>
    </source>
</evidence>
<dbReference type="InterPro" id="IPR036397">
    <property type="entry name" value="RNaseH_sf"/>
</dbReference>
<dbReference type="PANTHER" id="PTHR11046:SF11">
    <property type="entry name" value="EXODEOXYRIBONUCLEASE I"/>
    <property type="match status" value="1"/>
</dbReference>
<feature type="domain" description="ExoI C-terminal" evidence="18">
    <location>
        <begin position="360"/>
        <end position="476"/>
    </location>
</feature>
<evidence type="ECO:0000256" key="4">
    <source>
        <dbReference type="ARBA" id="ARBA00022722"/>
    </source>
</evidence>
<dbReference type="InterPro" id="IPR013620">
    <property type="entry name" value="Exonuc_1_SH3"/>
</dbReference>
<evidence type="ECO:0000256" key="8">
    <source>
        <dbReference type="ARBA" id="ARBA00022839"/>
    </source>
</evidence>
<keyword evidence="5 16" id="KW-0479">Metal-binding</keyword>
<proteinExistence type="predicted"/>
<dbReference type="InterPro" id="IPR038649">
    <property type="entry name" value="EXOI_SH3_sf"/>
</dbReference>
<dbReference type="SUPFAM" id="SSF53098">
    <property type="entry name" value="Ribonuclease H-like"/>
    <property type="match status" value="1"/>
</dbReference>
<feature type="binding site" evidence="16">
    <location>
        <position position="19"/>
    </location>
    <ligand>
        <name>Mg(2+)</name>
        <dbReference type="ChEBI" id="CHEBI:18420"/>
        <label>1</label>
    </ligand>
</feature>
<dbReference type="Proteomes" id="UP000061704">
    <property type="component" value="Chromosome"/>
</dbReference>
<dbReference type="InterPro" id="IPR022894">
    <property type="entry name" value="Oligoribonuclease"/>
</dbReference>
<evidence type="ECO:0000259" key="17">
    <source>
        <dbReference type="PROSITE" id="PS51784"/>
    </source>
</evidence>
<dbReference type="InterPro" id="IPR058561">
    <property type="entry name" value="Exonuc_1_C"/>
</dbReference>
<comment type="function">
    <text evidence="12">Degrades single-stranded DNA (ssDNA) in a highly processive manner. Also functions as a DNA deoxyribophosphodiesterase that releases deoxyribose-phosphate moieties following the cleavage of DNA at an apurinic/apyrimidinic (AP) site by either an AP endonuclease or AP lyase.</text>
</comment>
<reference evidence="19 20" key="1">
    <citation type="journal article" date="2011" name="Genome Biol. Evol.">
        <title>Reductive evolution of bacterial genome in insect gut environment.</title>
        <authorList>
            <person name="Nikoh N."/>
            <person name="Hosokawa T."/>
            <person name="Ohshima K."/>
            <person name="Hattori M."/>
            <person name="Fukatsu T."/>
        </authorList>
    </citation>
    <scope>NUCLEOTIDE SEQUENCE [LARGE SCALE GENOMIC DNA]</scope>
    <source>
        <strain evidence="19 20">Mpkobe</strain>
    </source>
</reference>
<dbReference type="Pfam" id="PF00929">
    <property type="entry name" value="RNase_T"/>
    <property type="match status" value="1"/>
</dbReference>
<sequence length="479" mass="56768">MRTINFLQKITQTNFLFYDYETFGKNTSLDRPAQFASLRTDINFNIIEKPQKFFCKLADDYLPQPEAVMVTGITPQIVQNQGVPEVEFAKRIHSILTKSNTCIIGYNNIHFDDEMTRNIFYRNFYDPYAWTWKNNNSRWDLLNVMRTCYALRPNGIIWPKRENGLPSFRLEHLTKANGITHNKAHDAISDVHATVELAKLVKKKQPNLFDFLFNHRQKQQLRMLIDLPHMQPLVYVSNTISTLQRNTSLVAPICWHPHNFNYLIIIDLTKDVSVLLDIDIKTLRKNIYKSSLFNEIIPTQVINLNKCPILAPANTLRIEDTIRLNIDRQQCIDNLLLLRKSPNIRNKILEIHSQFKPKILSNNVDTQLYKGFFNNFDQVNMKIIHKTEPINLRLLNIQFNDKRLDKLLFRYRARNFPKTLSNKEKKLWFQHKKKIFHPKYIHDFLCELRKLTVKNKNNINKIFLLKELYAYLCKLHPDK</sequence>
<gene>
    <name evidence="19" type="primary">sbcB</name>
    <name evidence="19" type="ORF">ICMP_355</name>
</gene>
<keyword evidence="8 14" id="KW-0269">Exonuclease</keyword>
<dbReference type="GO" id="GO:0008310">
    <property type="term" value="F:single-stranded DNA 3'-5' DNA exonuclease activity"/>
    <property type="evidence" value="ECO:0007669"/>
    <property type="project" value="UniProtKB-EC"/>
</dbReference>
<dbReference type="Gene3D" id="1.20.1280.70">
    <property type="entry name" value="Exonuclease ExoI, domain 3"/>
    <property type="match status" value="1"/>
</dbReference>
<evidence type="ECO:0000256" key="10">
    <source>
        <dbReference type="ARBA" id="ARBA00023125"/>
    </source>
</evidence>
<evidence type="ECO:0000256" key="11">
    <source>
        <dbReference type="ARBA" id="ARBA00023204"/>
    </source>
</evidence>
<dbReference type="HOGENOM" id="CLU_043508_1_1_6"/>
<comment type="subunit">
    <text evidence="13">Monomer. Interacts with ssb (via C-terminus); this interaction stimulates the exonuclease activity by recruiting the enzyme to its substrate.</text>
</comment>
<dbReference type="CDD" id="cd06138">
    <property type="entry name" value="ExoI_N"/>
    <property type="match status" value="1"/>
</dbReference>
<comment type="cofactor">
    <cofactor evidence="16">
        <name>Mg(2+)</name>
        <dbReference type="ChEBI" id="CHEBI:18420"/>
    </cofactor>
    <text evidence="16">Binds 2 Mg(2+) ions per monomer.</text>
</comment>
<feature type="binding site" evidence="15">
    <location>
        <position position="21"/>
    </location>
    <ligand>
        <name>substrate</name>
    </ligand>
</feature>
<keyword evidence="7 14" id="KW-0378">Hydrolase</keyword>
<accession>C5WD02</accession>
<evidence type="ECO:0000256" key="6">
    <source>
        <dbReference type="ARBA" id="ARBA00022763"/>
    </source>
</evidence>
<dbReference type="InterPro" id="IPR023607">
    <property type="entry name" value="Exodeoxyribonuclease_I"/>
</dbReference>
<evidence type="ECO:0000256" key="15">
    <source>
        <dbReference type="PIRSR" id="PIRSR000977-1"/>
    </source>
</evidence>
<keyword evidence="9 16" id="KW-0460">Magnesium</keyword>
<organism evidence="19 20">
    <name type="scientific">Candidatus Ishikawaella capsulata Mpkobe</name>
    <dbReference type="NCBI Taxonomy" id="476281"/>
    <lineage>
        <taxon>Bacteria</taxon>
        <taxon>Pseudomonadati</taxon>
        <taxon>Pseudomonadota</taxon>
        <taxon>Gammaproteobacteria</taxon>
        <taxon>Enterobacterales</taxon>
        <taxon>Enterobacteriaceae</taxon>
        <taxon>Candidatus Ishikawella</taxon>
    </lineage>
</organism>
<keyword evidence="11 14" id="KW-0234">DNA repair</keyword>
<feature type="domain" description="ExoI SH3-like" evidence="17">
    <location>
        <begin position="206"/>
        <end position="356"/>
    </location>
</feature>
<dbReference type="GO" id="GO:0000175">
    <property type="term" value="F:3'-5'-RNA exonuclease activity"/>
    <property type="evidence" value="ECO:0007669"/>
    <property type="project" value="InterPro"/>
</dbReference>
<dbReference type="PANTHER" id="PTHR11046">
    <property type="entry name" value="OLIGORIBONUCLEASE, MITOCHONDRIAL"/>
    <property type="match status" value="1"/>
</dbReference>
<protein>
    <recommendedName>
        <fullName evidence="3 14">Exodeoxyribonuclease I</fullName>
        <ecNumber evidence="2 14">3.1.11.1</ecNumber>
    </recommendedName>
</protein>
<dbReference type="NCBIfam" id="NF008746">
    <property type="entry name" value="PRK11779.1"/>
    <property type="match status" value="1"/>
</dbReference>
<dbReference type="Gene3D" id="3.30.420.10">
    <property type="entry name" value="Ribonuclease H-like superfamily/Ribonuclease H"/>
    <property type="match status" value="1"/>
</dbReference>
<evidence type="ECO:0000256" key="5">
    <source>
        <dbReference type="ARBA" id="ARBA00022723"/>
    </source>
</evidence>
<evidence type="ECO:0000256" key="16">
    <source>
        <dbReference type="PIRSR" id="PIRSR000977-2"/>
    </source>
</evidence>
<dbReference type="Pfam" id="PF26016">
    <property type="entry name" value="ExoI_C"/>
    <property type="match status" value="1"/>
</dbReference>
<dbReference type="FunFam" id="3.30.420.10:FF:000033">
    <property type="entry name" value="Exodeoxyribonuclease I"/>
    <property type="match status" value="1"/>
</dbReference>